<keyword evidence="1 2" id="KW-0175">Coiled coil</keyword>
<keyword evidence="4" id="KW-1185">Reference proteome</keyword>
<dbReference type="AlphaFoldDB" id="A0A504YC70"/>
<dbReference type="EMBL" id="SUNJ01012319">
    <property type="protein sequence ID" value="TPP58151.1"/>
    <property type="molecule type" value="Genomic_DNA"/>
</dbReference>
<accession>A0A504YC70</accession>
<sequence length="277" mass="31421">MSSRFRFKDAEREQKQTEILVLQSRLNVLRASIQESREKLRSIAEQRSQTETDLNLVVRATKTINEQCETVALLLQKHRLRLTAVRKALSFRTRQLVREVTELFTAELARLIPSCAVDFSIPIGETAESCSQKEQITSQNTDSVVNDRFFKLWENHQALITQDSDTDLAAVSLGLVAHLLCLISTILNQPIRYPFDLSEGYSRSAVIDQITPEFSDTGRVFPLYLLRSSLVPAYRHAIALLHRNLVALRSLMGLSTPRERTTMGNLGNLLQYCLSSD</sequence>
<gene>
    <name evidence="3" type="ORF">FGIG_06395</name>
</gene>
<protein>
    <recommendedName>
        <fullName evidence="5">UV radiation resistance-associated gene protein</fullName>
    </recommendedName>
</protein>
<feature type="coiled-coil region" evidence="2">
    <location>
        <begin position="26"/>
        <end position="53"/>
    </location>
</feature>
<proteinExistence type="predicted"/>
<evidence type="ECO:0000256" key="1">
    <source>
        <dbReference type="ARBA" id="ARBA00023054"/>
    </source>
</evidence>
<dbReference type="PANTHER" id="PTHR15157">
    <property type="entry name" value="UV RADIATION RESISTANCE-ASSOCIATED GENE PROTEIN"/>
    <property type="match status" value="1"/>
</dbReference>
<dbReference type="GO" id="GO:0005768">
    <property type="term" value="C:endosome"/>
    <property type="evidence" value="ECO:0007669"/>
    <property type="project" value="TreeGrafter"/>
</dbReference>
<organism evidence="3 4">
    <name type="scientific">Fasciola gigantica</name>
    <name type="common">Giant liver fluke</name>
    <dbReference type="NCBI Taxonomy" id="46835"/>
    <lineage>
        <taxon>Eukaryota</taxon>
        <taxon>Metazoa</taxon>
        <taxon>Spiralia</taxon>
        <taxon>Lophotrochozoa</taxon>
        <taxon>Platyhelminthes</taxon>
        <taxon>Trematoda</taxon>
        <taxon>Digenea</taxon>
        <taxon>Plagiorchiida</taxon>
        <taxon>Echinostomata</taxon>
        <taxon>Echinostomatoidea</taxon>
        <taxon>Fasciolidae</taxon>
        <taxon>Fasciola</taxon>
    </lineage>
</organism>
<dbReference type="GO" id="GO:0000149">
    <property type="term" value="F:SNARE binding"/>
    <property type="evidence" value="ECO:0007669"/>
    <property type="project" value="TreeGrafter"/>
</dbReference>
<evidence type="ECO:0000313" key="4">
    <source>
        <dbReference type="Proteomes" id="UP000316759"/>
    </source>
</evidence>
<dbReference type="PANTHER" id="PTHR15157:SF5">
    <property type="entry name" value="UV RADIATION RESISTANCE-ASSOCIATED GENE PROTEIN"/>
    <property type="match status" value="1"/>
</dbReference>
<dbReference type="GO" id="GO:0035493">
    <property type="term" value="P:SNARE complex assembly"/>
    <property type="evidence" value="ECO:0007669"/>
    <property type="project" value="TreeGrafter"/>
</dbReference>
<dbReference type="STRING" id="46835.A0A504YC70"/>
<evidence type="ECO:0000256" key="2">
    <source>
        <dbReference type="SAM" id="Coils"/>
    </source>
</evidence>
<evidence type="ECO:0008006" key="5">
    <source>
        <dbReference type="Google" id="ProtNLM"/>
    </source>
</evidence>
<evidence type="ECO:0000313" key="3">
    <source>
        <dbReference type="EMBL" id="TPP58151.1"/>
    </source>
</evidence>
<dbReference type="GO" id="GO:0000323">
    <property type="term" value="C:lytic vacuole"/>
    <property type="evidence" value="ECO:0007669"/>
    <property type="project" value="TreeGrafter"/>
</dbReference>
<comment type="caution">
    <text evidence="3">The sequence shown here is derived from an EMBL/GenBank/DDBJ whole genome shotgun (WGS) entry which is preliminary data.</text>
</comment>
<dbReference type="Proteomes" id="UP000316759">
    <property type="component" value="Unassembled WGS sequence"/>
</dbReference>
<reference evidence="3 4" key="1">
    <citation type="submission" date="2019-04" db="EMBL/GenBank/DDBJ databases">
        <title>Annotation for the trematode Fasciola gigantica.</title>
        <authorList>
            <person name="Choi Y.-J."/>
        </authorList>
    </citation>
    <scope>NUCLEOTIDE SEQUENCE [LARGE SCALE GENOMIC DNA]</scope>
    <source>
        <strain evidence="3">Uganda_cow_1</strain>
    </source>
</reference>
<dbReference type="OrthoDB" id="72772at2759"/>
<name>A0A504YC70_FASGI</name>